<dbReference type="InterPro" id="IPR045792">
    <property type="entry name" value="DUF6036"/>
</dbReference>
<evidence type="ECO:0000313" key="2">
    <source>
        <dbReference type="EMBL" id="KPV53957.1"/>
    </source>
</evidence>
<dbReference type="Gene3D" id="3.30.460.40">
    <property type="match status" value="1"/>
</dbReference>
<proteinExistence type="predicted"/>
<dbReference type="Pfam" id="PF19502">
    <property type="entry name" value="DUF6036"/>
    <property type="match status" value="1"/>
</dbReference>
<gene>
    <name evidence="2" type="ORF">SE17_06600</name>
</gene>
<accession>A0A0N8PSX7</accession>
<protein>
    <recommendedName>
        <fullName evidence="1">DUF6036 domain-containing protein</fullName>
    </recommendedName>
</protein>
<reference evidence="2 3" key="1">
    <citation type="submission" date="2015-09" db="EMBL/GenBank/DDBJ databases">
        <title>Draft genome sequence of Kouleothrix aurantiaca JCM 19913.</title>
        <authorList>
            <person name="Hemp J."/>
        </authorList>
    </citation>
    <scope>NUCLEOTIDE SEQUENCE [LARGE SCALE GENOMIC DNA]</scope>
    <source>
        <strain evidence="2 3">COM-B</strain>
    </source>
</reference>
<dbReference type="SUPFAM" id="SSF81301">
    <property type="entry name" value="Nucleotidyltransferase"/>
    <property type="match status" value="1"/>
</dbReference>
<dbReference type="Proteomes" id="UP000050509">
    <property type="component" value="Unassembled WGS sequence"/>
</dbReference>
<dbReference type="EMBL" id="LJCR01000142">
    <property type="protein sequence ID" value="KPV53957.1"/>
    <property type="molecule type" value="Genomic_DNA"/>
</dbReference>
<evidence type="ECO:0000259" key="1">
    <source>
        <dbReference type="Pfam" id="PF19502"/>
    </source>
</evidence>
<dbReference type="AlphaFoldDB" id="A0A0N8PSX7"/>
<feature type="domain" description="DUF6036" evidence="1">
    <location>
        <begin position="24"/>
        <end position="76"/>
    </location>
</feature>
<evidence type="ECO:0000313" key="3">
    <source>
        <dbReference type="Proteomes" id="UP000050509"/>
    </source>
</evidence>
<name>A0A0N8PSX7_9CHLR</name>
<organism evidence="2 3">
    <name type="scientific">Kouleothrix aurantiaca</name>
    <dbReference type="NCBI Taxonomy" id="186479"/>
    <lineage>
        <taxon>Bacteria</taxon>
        <taxon>Bacillati</taxon>
        <taxon>Chloroflexota</taxon>
        <taxon>Chloroflexia</taxon>
        <taxon>Chloroflexales</taxon>
        <taxon>Roseiflexineae</taxon>
        <taxon>Roseiflexaceae</taxon>
        <taxon>Kouleothrix</taxon>
    </lineage>
</organism>
<dbReference type="InterPro" id="IPR043519">
    <property type="entry name" value="NT_sf"/>
</dbReference>
<keyword evidence="3" id="KW-1185">Reference proteome</keyword>
<sequence>MDREIQTTLRVAAAAVRIFDDLGIPLVVVGSVAGIVHQHTRRTHDIDLLADVQPAHVRRLAQALALEWDVQDEVIQEALDKAQRFHSDPDFDRRWRPSFNVGHRATGRRLDVFIPIGDRYERVQLQRRIRADLPSGPLWVVSIEDALLAKAQWAHINGEFSPHQWEDAQALVRLHRSVLNLRYLHTWAEHLGVEDLLDAILRGERPGPPPADDDAEQLRMF</sequence>
<comment type="caution">
    <text evidence="2">The sequence shown here is derived from an EMBL/GenBank/DDBJ whole genome shotgun (WGS) entry which is preliminary data.</text>
</comment>